<keyword evidence="8" id="KW-1185">Reference proteome</keyword>
<keyword evidence="2 6" id="KW-0812">Transmembrane</keyword>
<keyword evidence="3 6" id="KW-1133">Transmembrane helix</keyword>
<dbReference type="InterPro" id="IPR008952">
    <property type="entry name" value="Tetraspanin_EC2_sf"/>
</dbReference>
<dbReference type="EMBL" id="LSMT01000678">
    <property type="protein sequence ID" value="PFX15163.1"/>
    <property type="molecule type" value="Genomic_DNA"/>
</dbReference>
<dbReference type="STRING" id="50429.A0A2B4REA6"/>
<feature type="region of interest" description="Disordered" evidence="5">
    <location>
        <begin position="320"/>
        <end position="387"/>
    </location>
</feature>
<dbReference type="AlphaFoldDB" id="A0A2B4REA6"/>
<organism evidence="7 8">
    <name type="scientific">Stylophora pistillata</name>
    <name type="common">Smooth cauliflower coral</name>
    <dbReference type="NCBI Taxonomy" id="50429"/>
    <lineage>
        <taxon>Eukaryota</taxon>
        <taxon>Metazoa</taxon>
        <taxon>Cnidaria</taxon>
        <taxon>Anthozoa</taxon>
        <taxon>Hexacorallia</taxon>
        <taxon>Scleractinia</taxon>
        <taxon>Astrocoeniina</taxon>
        <taxon>Pocilloporidae</taxon>
        <taxon>Stylophora</taxon>
    </lineage>
</organism>
<dbReference type="PANTHER" id="PTHR19282:SF544">
    <property type="entry name" value="TETRASPANIN"/>
    <property type="match status" value="1"/>
</dbReference>
<accession>A0A2B4REA6</accession>
<feature type="compositionally biased region" description="Basic and acidic residues" evidence="5">
    <location>
        <begin position="372"/>
        <end position="387"/>
    </location>
</feature>
<name>A0A2B4REA6_STYPI</name>
<dbReference type="Proteomes" id="UP000225706">
    <property type="component" value="Unassembled WGS sequence"/>
</dbReference>
<dbReference type="SUPFAM" id="SSF48652">
    <property type="entry name" value="Tetraspanin"/>
    <property type="match status" value="1"/>
</dbReference>
<protein>
    <submittedName>
        <fullName evidence="7">CD63 antigen</fullName>
    </submittedName>
</protein>
<dbReference type="GO" id="GO:0005886">
    <property type="term" value="C:plasma membrane"/>
    <property type="evidence" value="ECO:0007669"/>
    <property type="project" value="TreeGrafter"/>
</dbReference>
<evidence type="ECO:0000313" key="7">
    <source>
        <dbReference type="EMBL" id="PFX15163.1"/>
    </source>
</evidence>
<evidence type="ECO:0000256" key="2">
    <source>
        <dbReference type="ARBA" id="ARBA00022692"/>
    </source>
</evidence>
<dbReference type="InterPro" id="IPR018499">
    <property type="entry name" value="Tetraspanin/Peripherin"/>
</dbReference>
<feature type="transmembrane region" description="Helical" evidence="6">
    <location>
        <begin position="124"/>
        <end position="144"/>
    </location>
</feature>
<keyword evidence="4 6" id="KW-0472">Membrane</keyword>
<dbReference type="PANTHER" id="PTHR19282">
    <property type="entry name" value="TETRASPANIN"/>
    <property type="match status" value="1"/>
</dbReference>
<feature type="region of interest" description="Disordered" evidence="5">
    <location>
        <begin position="1"/>
        <end position="59"/>
    </location>
</feature>
<comment type="subcellular location">
    <subcellularLocation>
        <location evidence="1">Membrane</location>
        <topology evidence="1">Multi-pass membrane protein</topology>
    </subcellularLocation>
</comment>
<proteinExistence type="predicted"/>
<reference evidence="8" key="1">
    <citation type="journal article" date="2017" name="bioRxiv">
        <title>Comparative analysis of the genomes of Stylophora pistillata and Acropora digitifera provides evidence for extensive differences between species of corals.</title>
        <authorList>
            <person name="Voolstra C.R."/>
            <person name="Li Y."/>
            <person name="Liew Y.J."/>
            <person name="Baumgarten S."/>
            <person name="Zoccola D."/>
            <person name="Flot J.-F."/>
            <person name="Tambutte S."/>
            <person name="Allemand D."/>
            <person name="Aranda M."/>
        </authorList>
    </citation>
    <scope>NUCLEOTIDE SEQUENCE [LARGE SCALE GENOMIC DNA]</scope>
</reference>
<dbReference type="Pfam" id="PF00335">
    <property type="entry name" value="Tetraspanin"/>
    <property type="match status" value="1"/>
</dbReference>
<gene>
    <name evidence="7" type="primary">Cd63</name>
    <name evidence="7" type="ORF">AWC38_SpisGene20628</name>
</gene>
<evidence type="ECO:0000256" key="3">
    <source>
        <dbReference type="ARBA" id="ARBA00022989"/>
    </source>
</evidence>
<evidence type="ECO:0000256" key="6">
    <source>
        <dbReference type="SAM" id="Phobius"/>
    </source>
</evidence>
<dbReference type="OrthoDB" id="10033535at2759"/>
<evidence type="ECO:0000256" key="5">
    <source>
        <dbReference type="SAM" id="MobiDB-lite"/>
    </source>
</evidence>
<feature type="transmembrane region" description="Helical" evidence="6">
    <location>
        <begin position="156"/>
        <end position="180"/>
    </location>
</feature>
<feature type="transmembrane region" description="Helical" evidence="6">
    <location>
        <begin position="281"/>
        <end position="308"/>
    </location>
</feature>
<evidence type="ECO:0000256" key="1">
    <source>
        <dbReference type="ARBA" id="ARBA00004141"/>
    </source>
</evidence>
<evidence type="ECO:0000256" key="4">
    <source>
        <dbReference type="ARBA" id="ARBA00023136"/>
    </source>
</evidence>
<dbReference type="Gene3D" id="1.10.1450.10">
    <property type="entry name" value="Tetraspanin"/>
    <property type="match status" value="1"/>
</dbReference>
<sequence>MHQAAKSQESSRKVAAKSQESSRKVAAKSQESSRKVAAKSQESSKKVAAKSQESSKKVAAKSQESSNQVAIKCVPVLVQFTQLNPVSFRIKGLTMFVAGVVVMNKQIIPAEISTSVGIQTAPKIVLAAGILSLLVAGLGVFFTCKDLTVENGTGKPLIIMLIVCLAVSALLALIGGGVGVDNFKKVEKTFEPDLDKKIEMYGRFGGTMKDVDDLQKKYKCCGVYTYADWRITVWGGHRYDKVPDACCKSETYGCGYIFRDADKTLNKKGCASIVVGNLRALLATVGVIGIIVGIVEVFLCVAFLYCYFCKRGGENYAQQQSPTQSHLGEHELIGGKGGSGSGQSKVGPTAVREEDDPPVEQGESTSNPGVSSKEESVEPSKEKVTYC</sequence>
<comment type="caution">
    <text evidence="7">The sequence shown here is derived from an EMBL/GenBank/DDBJ whole genome shotgun (WGS) entry which is preliminary data.</text>
</comment>
<evidence type="ECO:0000313" key="8">
    <source>
        <dbReference type="Proteomes" id="UP000225706"/>
    </source>
</evidence>